<evidence type="ECO:0000259" key="6">
    <source>
        <dbReference type="PROSITE" id="PS00703"/>
    </source>
</evidence>
<dbReference type="InterPro" id="IPR015424">
    <property type="entry name" value="PyrdxlP-dep_Trfase"/>
</dbReference>
<dbReference type="SUPFAM" id="SSF53383">
    <property type="entry name" value="PLP-dependent transferases"/>
    <property type="match status" value="1"/>
</dbReference>
<comment type="cofactor">
    <cofactor evidence="1">
        <name>pyridoxal 5'-phosphate</name>
        <dbReference type="ChEBI" id="CHEBI:597326"/>
    </cofactor>
</comment>
<dbReference type="Gene3D" id="3.40.640.10">
    <property type="entry name" value="Type I PLP-dependent aspartate aminotransferase-like (Major domain)"/>
    <property type="match status" value="1"/>
</dbReference>
<protein>
    <submittedName>
        <fullName evidence="7">Aminotransferase class I/II-fold pyridoxal phosphate-dependent enzyme</fullName>
    </submittedName>
</protein>
<evidence type="ECO:0000256" key="2">
    <source>
        <dbReference type="ARBA" id="ARBA00010671"/>
    </source>
</evidence>
<dbReference type="Proteomes" id="UP001280629">
    <property type="component" value="Unassembled WGS sequence"/>
</dbReference>
<evidence type="ECO:0000256" key="5">
    <source>
        <dbReference type="ARBA" id="ARBA00023239"/>
    </source>
</evidence>
<proteinExistence type="inferred from homology"/>
<dbReference type="InterPro" id="IPR015421">
    <property type="entry name" value="PyrdxlP-dep_Trfase_major"/>
</dbReference>
<evidence type="ECO:0000256" key="1">
    <source>
        <dbReference type="ARBA" id="ARBA00001933"/>
    </source>
</evidence>
<comment type="caution">
    <text evidence="7">The sequence shown here is derived from an EMBL/GenBank/DDBJ whole genome shotgun (WGS) entry which is preliminary data.</text>
</comment>
<dbReference type="PANTHER" id="PTHR43277">
    <property type="entry name" value="ARGININE DECARBOXYLASE"/>
    <property type="match status" value="1"/>
</dbReference>
<name>A0ABU4G4X8_9BACL</name>
<organism evidence="7 8">
    <name type="scientific">Sporosarcina aquimarina</name>
    <dbReference type="NCBI Taxonomy" id="114975"/>
    <lineage>
        <taxon>Bacteria</taxon>
        <taxon>Bacillati</taxon>
        <taxon>Bacillota</taxon>
        <taxon>Bacilli</taxon>
        <taxon>Bacillales</taxon>
        <taxon>Caryophanaceae</taxon>
        <taxon>Sporosarcina</taxon>
    </lineage>
</organism>
<keyword evidence="3" id="KW-0210">Decarboxylase</keyword>
<dbReference type="InterPro" id="IPR000310">
    <property type="entry name" value="Orn/Lys/Arg_deCO2ase_major_dom"/>
</dbReference>
<dbReference type="EMBL" id="JAUBDH010000013">
    <property type="protein sequence ID" value="MDW0111383.1"/>
    <property type="molecule type" value="Genomic_DNA"/>
</dbReference>
<evidence type="ECO:0000313" key="8">
    <source>
        <dbReference type="Proteomes" id="UP001280629"/>
    </source>
</evidence>
<dbReference type="Pfam" id="PF03711">
    <property type="entry name" value="OKR_DC_1_C"/>
    <property type="match status" value="1"/>
</dbReference>
<evidence type="ECO:0000256" key="3">
    <source>
        <dbReference type="ARBA" id="ARBA00022793"/>
    </source>
</evidence>
<reference evidence="7 8" key="1">
    <citation type="submission" date="2023-06" db="EMBL/GenBank/DDBJ databases">
        <title>Sporosarcina sp. nov., isolated from Korean traditional fermented seafood 'Jeotgal'.</title>
        <authorList>
            <person name="Yang A.-I."/>
            <person name="Shin N.-R."/>
        </authorList>
    </citation>
    <scope>NUCLEOTIDE SEQUENCE [LARGE SCALE GENOMIC DNA]</scope>
    <source>
        <strain evidence="7 8">KCTC3840</strain>
    </source>
</reference>
<feature type="domain" description="Orn/Lys/Arg decarboxylases family 1 pyridoxal-P attachment site" evidence="6">
    <location>
        <begin position="220"/>
        <end position="234"/>
    </location>
</feature>
<dbReference type="InterPro" id="IPR052357">
    <property type="entry name" value="Orn_Lys_Arg_decarboxylase-I"/>
</dbReference>
<keyword evidence="7" id="KW-0032">Aminotransferase</keyword>
<dbReference type="GO" id="GO:0008483">
    <property type="term" value="F:transaminase activity"/>
    <property type="evidence" value="ECO:0007669"/>
    <property type="project" value="UniProtKB-KW"/>
</dbReference>
<keyword evidence="7" id="KW-0808">Transferase</keyword>
<comment type="similarity">
    <text evidence="2">Belongs to the Orn/Lys/Arg decarboxylase class-I family.</text>
</comment>
<dbReference type="InterPro" id="IPR008286">
    <property type="entry name" value="Prn/Lys/Arg_de-COase_C"/>
</dbReference>
<dbReference type="InterPro" id="IPR036633">
    <property type="entry name" value="Prn/Lys/Arg_de-COase_C_sf"/>
</dbReference>
<keyword evidence="5" id="KW-0456">Lyase</keyword>
<sequence>MMNQNRKPVVEALEKFQASRPISFHVPGHKHGMLSNLPLGMKEALRYDVTELAGLDDLHAPTEILAEAQMLLADTYGAECSYFLVNGSTVGNLAMIRTICEPGDTLLVQRNAHKSVFHAMELAGAHAVLLTPEWDERTCTAGAVSLATVKDALDKHPEAKGVFITYPTYYGTTGTELSQITESAHEQNIPVLVDEAHGAHFVAGAPFPPSALDLGVDITVQSAHKTLSAMTQASFLHVKSDLVDVTRLARLLSMLQTSSPSYLLLASLDDARELIANYSEGDKQEFLTWRQVFIQQLNKIETLEVIETEDPLKILLRQKEASGYKLQQTLEQGGIYTELADERQVLFVLPLVVKNESYPIESICKDIATAVKNMKVESSQPSKTDESFNESSHKLVITTSSQPKKDTQWVVCELAIGRQAASPIIPYPPGIPLVLNGELLNEQQVQDIRRMLEAGAKFQGGVKSDGHTIEFEVLNVQGEDVHD</sequence>
<keyword evidence="4" id="KW-0663">Pyridoxal phosphate</keyword>
<dbReference type="PANTHER" id="PTHR43277:SF3">
    <property type="entry name" value="DECARBOXYLASE, PUTATIVE-RELATED"/>
    <property type="match status" value="1"/>
</dbReference>
<dbReference type="Pfam" id="PF01276">
    <property type="entry name" value="OKR_DC_1"/>
    <property type="match status" value="1"/>
</dbReference>
<evidence type="ECO:0000256" key="4">
    <source>
        <dbReference type="ARBA" id="ARBA00022898"/>
    </source>
</evidence>
<dbReference type="Gene3D" id="3.90.105.10">
    <property type="entry name" value="Molybdopterin biosynthesis moea protein, domain 2"/>
    <property type="match status" value="1"/>
</dbReference>
<dbReference type="SUPFAM" id="SSF55904">
    <property type="entry name" value="Ornithine decarboxylase C-terminal domain"/>
    <property type="match status" value="1"/>
</dbReference>
<accession>A0ABU4G4X8</accession>
<gene>
    <name evidence="7" type="ORF">QT716_15265</name>
</gene>
<dbReference type="PROSITE" id="PS00703">
    <property type="entry name" value="OKR_DC_1"/>
    <property type="match status" value="1"/>
</dbReference>
<dbReference type="RefSeq" id="WP_317937032.1">
    <property type="nucleotide sequence ID" value="NZ_JAUBDH010000013.1"/>
</dbReference>
<evidence type="ECO:0000313" key="7">
    <source>
        <dbReference type="EMBL" id="MDW0111383.1"/>
    </source>
</evidence>
<keyword evidence="8" id="KW-1185">Reference proteome</keyword>